<accession>A0A5C5SDC9</accession>
<dbReference type="AlphaFoldDB" id="A0A5C5SDC9"/>
<reference evidence="2 3" key="1">
    <citation type="submission" date="2019-08" db="EMBL/GenBank/DDBJ databases">
        <authorList>
            <person name="Lei W."/>
        </authorList>
    </citation>
    <scope>NUCLEOTIDE SEQUENCE [LARGE SCALE GENOMIC DNA]</scope>
    <source>
        <strain evidence="2 3">CCUG 66496</strain>
    </source>
</reference>
<dbReference type="InterPro" id="IPR053163">
    <property type="entry name" value="HTH-type_regulator_Rgg"/>
</dbReference>
<dbReference type="GO" id="GO:0003677">
    <property type="term" value="F:DNA binding"/>
    <property type="evidence" value="ECO:0007669"/>
    <property type="project" value="InterPro"/>
</dbReference>
<dbReference type="Pfam" id="PF01381">
    <property type="entry name" value="HTH_3"/>
    <property type="match status" value="1"/>
</dbReference>
<evidence type="ECO:0000313" key="2">
    <source>
        <dbReference type="EMBL" id="TWS99097.1"/>
    </source>
</evidence>
<feature type="domain" description="HTH cro/C1-type" evidence="1">
    <location>
        <begin position="8"/>
        <end position="61"/>
    </location>
</feature>
<dbReference type="Gene3D" id="1.25.40.10">
    <property type="entry name" value="Tetratricopeptide repeat domain"/>
    <property type="match status" value="1"/>
</dbReference>
<dbReference type="RefSeq" id="WP_146566313.1">
    <property type="nucleotide sequence ID" value="NZ_VOHL01000001.1"/>
</dbReference>
<dbReference type="SMART" id="SM00530">
    <property type="entry name" value="HTH_XRE"/>
    <property type="match status" value="1"/>
</dbReference>
<evidence type="ECO:0000313" key="3">
    <source>
        <dbReference type="Proteomes" id="UP000317430"/>
    </source>
</evidence>
<dbReference type="InterPro" id="IPR010982">
    <property type="entry name" value="Lambda_DNA-bd_dom_sf"/>
</dbReference>
<gene>
    <name evidence="2" type="ORF">FRX57_02530</name>
</gene>
<comment type="caution">
    <text evidence="2">The sequence shown here is derived from an EMBL/GenBank/DDBJ whole genome shotgun (WGS) entry which is preliminary data.</text>
</comment>
<dbReference type="InterPro" id="IPR011990">
    <property type="entry name" value="TPR-like_helical_dom_sf"/>
</dbReference>
<dbReference type="OrthoDB" id="1150409at2"/>
<dbReference type="EMBL" id="VOHL01000001">
    <property type="protein sequence ID" value="TWS99097.1"/>
    <property type="molecule type" value="Genomic_DNA"/>
</dbReference>
<dbReference type="PANTHER" id="PTHR37038:SF14">
    <property type="entry name" value="TRANSCRIPTIONAL ACTIVATOR"/>
    <property type="match status" value="1"/>
</dbReference>
<dbReference type="PROSITE" id="PS50943">
    <property type="entry name" value="HTH_CROC1"/>
    <property type="match status" value="1"/>
</dbReference>
<protein>
    <submittedName>
        <fullName evidence="2">Helix-turn-helix transcriptional regulator</fullName>
    </submittedName>
</protein>
<dbReference type="InterPro" id="IPR001387">
    <property type="entry name" value="Cro/C1-type_HTH"/>
</dbReference>
<dbReference type="CDD" id="cd00093">
    <property type="entry name" value="HTH_XRE"/>
    <property type="match status" value="1"/>
</dbReference>
<keyword evidence="3" id="KW-1185">Reference proteome</keyword>
<name>A0A5C5SDC9_9STRE</name>
<dbReference type="Proteomes" id="UP000317430">
    <property type="component" value="Unassembled WGS sequence"/>
</dbReference>
<dbReference type="SUPFAM" id="SSF47413">
    <property type="entry name" value="lambda repressor-like DNA-binding domains"/>
    <property type="match status" value="1"/>
</dbReference>
<evidence type="ECO:0000259" key="1">
    <source>
        <dbReference type="PROSITE" id="PS50943"/>
    </source>
</evidence>
<proteinExistence type="predicted"/>
<dbReference type="PANTHER" id="PTHR37038">
    <property type="entry name" value="TRANSCRIPTIONAL REGULATOR-RELATED"/>
    <property type="match status" value="1"/>
</dbReference>
<sequence>MSILAEKFKLRRKELNLSQKELCDGICGQSQLSKIERGTFMPSAEMLFQFARRLDVPLDYFFNEHIELKSNITNFKQLATKLLEDRNYNDLEYLYQLEQEKTKKLSSEDRTYLNWVKAIIDFYKYDNKNSAIANLESSLQVLSPNSMVHLKILNTLSNFYSLVNRDDDYEKNYLILRQAYDNKDLGHQEYLFGYIRVRYNHAHYLISKKRNFDAIQEALETIDICKKWQTTYQLAPLLIIVGNAGEKLLSIEERKNYYLEAKEICKLFDNELMLMKINEYLQNFDKDIH</sequence>
<organism evidence="2 3">
    <name type="scientific">Streptococcus cuniculipharyngis</name>
    <dbReference type="NCBI Taxonomy" id="1562651"/>
    <lineage>
        <taxon>Bacteria</taxon>
        <taxon>Bacillati</taxon>
        <taxon>Bacillota</taxon>
        <taxon>Bacilli</taxon>
        <taxon>Lactobacillales</taxon>
        <taxon>Streptococcaceae</taxon>
        <taxon>Streptococcus</taxon>
    </lineage>
</organism>